<dbReference type="InterPro" id="IPR053168">
    <property type="entry name" value="Glutamic_endopeptidase"/>
</dbReference>
<name>A0AAV9DH25_ACOCL</name>
<sequence length="140" mass="15682">MGSGHFANLGDGKAAYYKQAEVIYTPGGGFTPIIPSDQTTHQDAPKCYTVTAPQKKEDGEIFDCVNIYKQPSLDHHLLKNHSIQMEPSSYPTSPIYKFFSINKFQNIDIEIDECAEGIILIRRTNSFSTFDEQLLQISSS</sequence>
<feature type="domain" description="Neprosin activation peptide" evidence="1">
    <location>
        <begin position="56"/>
        <end position="126"/>
    </location>
</feature>
<dbReference type="Proteomes" id="UP001180020">
    <property type="component" value="Unassembled WGS sequence"/>
</dbReference>
<dbReference type="EMBL" id="JAUJYO010000013">
    <property type="protein sequence ID" value="KAK1300365.1"/>
    <property type="molecule type" value="Genomic_DNA"/>
</dbReference>
<dbReference type="AlphaFoldDB" id="A0AAV9DH25"/>
<dbReference type="Pfam" id="PF14365">
    <property type="entry name" value="Neprosin_AP"/>
    <property type="match status" value="1"/>
</dbReference>
<evidence type="ECO:0000259" key="1">
    <source>
        <dbReference type="Pfam" id="PF14365"/>
    </source>
</evidence>
<protein>
    <recommendedName>
        <fullName evidence="1">Neprosin activation peptide domain-containing protein</fullName>
    </recommendedName>
</protein>
<dbReference type="PANTHER" id="PTHR31589:SF57">
    <property type="entry name" value="OS06G0474500 PROTEIN"/>
    <property type="match status" value="1"/>
</dbReference>
<keyword evidence="3" id="KW-1185">Reference proteome</keyword>
<proteinExistence type="predicted"/>
<reference evidence="2" key="2">
    <citation type="submission" date="2023-06" db="EMBL/GenBank/DDBJ databases">
        <authorList>
            <person name="Ma L."/>
            <person name="Liu K.-W."/>
            <person name="Li Z."/>
            <person name="Hsiao Y.-Y."/>
            <person name="Qi Y."/>
            <person name="Fu T."/>
            <person name="Tang G."/>
            <person name="Zhang D."/>
            <person name="Sun W.-H."/>
            <person name="Liu D.-K."/>
            <person name="Li Y."/>
            <person name="Chen G.-Z."/>
            <person name="Liu X.-D."/>
            <person name="Liao X.-Y."/>
            <person name="Jiang Y.-T."/>
            <person name="Yu X."/>
            <person name="Hao Y."/>
            <person name="Huang J."/>
            <person name="Zhao X.-W."/>
            <person name="Ke S."/>
            <person name="Chen Y.-Y."/>
            <person name="Wu W.-L."/>
            <person name="Hsu J.-L."/>
            <person name="Lin Y.-F."/>
            <person name="Huang M.-D."/>
            <person name="Li C.-Y."/>
            <person name="Huang L."/>
            <person name="Wang Z.-W."/>
            <person name="Zhao X."/>
            <person name="Zhong W.-Y."/>
            <person name="Peng D.-H."/>
            <person name="Ahmad S."/>
            <person name="Lan S."/>
            <person name="Zhang J.-S."/>
            <person name="Tsai W.-C."/>
            <person name="Van De Peer Y."/>
            <person name="Liu Z.-J."/>
        </authorList>
    </citation>
    <scope>NUCLEOTIDE SEQUENCE</scope>
    <source>
        <strain evidence="2">CP</strain>
        <tissue evidence="2">Leaves</tissue>
    </source>
</reference>
<dbReference type="InterPro" id="IPR025521">
    <property type="entry name" value="Neprosin_propep"/>
</dbReference>
<evidence type="ECO:0000313" key="2">
    <source>
        <dbReference type="EMBL" id="KAK1300365.1"/>
    </source>
</evidence>
<comment type="caution">
    <text evidence="2">The sequence shown here is derived from an EMBL/GenBank/DDBJ whole genome shotgun (WGS) entry which is preliminary data.</text>
</comment>
<reference evidence="2" key="1">
    <citation type="journal article" date="2023" name="Nat. Commun.">
        <title>Diploid and tetraploid genomes of Acorus and the evolution of monocots.</title>
        <authorList>
            <person name="Ma L."/>
            <person name="Liu K.W."/>
            <person name="Li Z."/>
            <person name="Hsiao Y.Y."/>
            <person name="Qi Y."/>
            <person name="Fu T."/>
            <person name="Tang G.D."/>
            <person name="Zhang D."/>
            <person name="Sun W.H."/>
            <person name="Liu D.K."/>
            <person name="Li Y."/>
            <person name="Chen G.Z."/>
            <person name="Liu X.D."/>
            <person name="Liao X.Y."/>
            <person name="Jiang Y.T."/>
            <person name="Yu X."/>
            <person name="Hao Y."/>
            <person name="Huang J."/>
            <person name="Zhao X.W."/>
            <person name="Ke S."/>
            <person name="Chen Y.Y."/>
            <person name="Wu W.L."/>
            <person name="Hsu J.L."/>
            <person name="Lin Y.F."/>
            <person name="Huang M.D."/>
            <person name="Li C.Y."/>
            <person name="Huang L."/>
            <person name="Wang Z.W."/>
            <person name="Zhao X."/>
            <person name="Zhong W.Y."/>
            <person name="Peng D.H."/>
            <person name="Ahmad S."/>
            <person name="Lan S."/>
            <person name="Zhang J.S."/>
            <person name="Tsai W.C."/>
            <person name="Van de Peer Y."/>
            <person name="Liu Z.J."/>
        </authorList>
    </citation>
    <scope>NUCLEOTIDE SEQUENCE</scope>
    <source>
        <tissue evidence="2">Leaves</tissue>
    </source>
</reference>
<accession>A0AAV9DH25</accession>
<dbReference type="PANTHER" id="PTHR31589">
    <property type="entry name" value="PROTEIN, PUTATIVE (DUF239)-RELATED-RELATED"/>
    <property type="match status" value="1"/>
</dbReference>
<gene>
    <name evidence="2" type="ORF">QJS10_CPB13g00154</name>
</gene>
<evidence type="ECO:0000313" key="3">
    <source>
        <dbReference type="Proteomes" id="UP001180020"/>
    </source>
</evidence>
<organism evidence="2 3">
    <name type="scientific">Acorus calamus</name>
    <name type="common">Sweet flag</name>
    <dbReference type="NCBI Taxonomy" id="4465"/>
    <lineage>
        <taxon>Eukaryota</taxon>
        <taxon>Viridiplantae</taxon>
        <taxon>Streptophyta</taxon>
        <taxon>Embryophyta</taxon>
        <taxon>Tracheophyta</taxon>
        <taxon>Spermatophyta</taxon>
        <taxon>Magnoliopsida</taxon>
        <taxon>Liliopsida</taxon>
        <taxon>Acoraceae</taxon>
        <taxon>Acorus</taxon>
    </lineage>
</organism>